<dbReference type="InterPro" id="IPR036823">
    <property type="entry name" value="Ribosomal_uS7_dom_sf"/>
</dbReference>
<keyword evidence="3 6" id="KW-0694">RNA-binding</keyword>
<dbReference type="Proteomes" id="UP000176377">
    <property type="component" value="Unassembled WGS sequence"/>
</dbReference>
<dbReference type="SUPFAM" id="SSF47973">
    <property type="entry name" value="Ribosomal protein S7"/>
    <property type="match status" value="1"/>
</dbReference>
<dbReference type="GO" id="GO:0006412">
    <property type="term" value="P:translation"/>
    <property type="evidence" value="ECO:0007669"/>
    <property type="project" value="UniProtKB-UniRule"/>
</dbReference>
<evidence type="ECO:0000256" key="2">
    <source>
        <dbReference type="ARBA" id="ARBA00022730"/>
    </source>
</evidence>
<comment type="subunit">
    <text evidence="6">Part of the 30S ribosomal subunit. Contacts proteins S9 and S11.</text>
</comment>
<dbReference type="Gene3D" id="1.10.455.10">
    <property type="entry name" value="Ribosomal protein S7 domain"/>
    <property type="match status" value="1"/>
</dbReference>
<dbReference type="PANTHER" id="PTHR11205">
    <property type="entry name" value="RIBOSOMAL PROTEIN S7"/>
    <property type="match status" value="1"/>
</dbReference>
<dbReference type="InterPro" id="IPR000235">
    <property type="entry name" value="Ribosomal_uS7"/>
</dbReference>
<dbReference type="HAMAP" id="MF_00480_B">
    <property type="entry name" value="Ribosomal_uS7_B"/>
    <property type="match status" value="1"/>
</dbReference>
<dbReference type="EMBL" id="MFLA01000018">
    <property type="protein sequence ID" value="OGG59508.1"/>
    <property type="molecule type" value="Genomic_DNA"/>
</dbReference>
<comment type="function">
    <text evidence="6">One of the primary rRNA binding proteins, it binds directly to 16S rRNA where it nucleates assembly of the head domain of the 30S subunit. Is located at the subunit interface close to the decoding center, probably blocks exit of the E-site tRNA.</text>
</comment>
<evidence type="ECO:0000256" key="6">
    <source>
        <dbReference type="HAMAP-Rule" id="MF_00480"/>
    </source>
</evidence>
<gene>
    <name evidence="6" type="primary">rpsG</name>
    <name evidence="8" type="ORF">A2765_01960</name>
</gene>
<dbReference type="InterPro" id="IPR005717">
    <property type="entry name" value="Ribosomal_uS7_bac/org-type"/>
</dbReference>
<proteinExistence type="inferred from homology"/>
<dbReference type="Pfam" id="PF00177">
    <property type="entry name" value="Ribosomal_S7"/>
    <property type="match status" value="1"/>
</dbReference>
<keyword evidence="4 6" id="KW-0689">Ribosomal protein</keyword>
<dbReference type="InterPro" id="IPR023798">
    <property type="entry name" value="Ribosomal_uS7_dom"/>
</dbReference>
<dbReference type="CDD" id="cd14869">
    <property type="entry name" value="uS7_Bacteria"/>
    <property type="match status" value="1"/>
</dbReference>
<evidence type="ECO:0000313" key="8">
    <source>
        <dbReference type="EMBL" id="OGG59508.1"/>
    </source>
</evidence>
<organism evidence="8 9">
    <name type="scientific">Candidatus Kaiserbacteria bacterium RIFCSPHIGHO2_01_FULL_56_24</name>
    <dbReference type="NCBI Taxonomy" id="1798487"/>
    <lineage>
        <taxon>Bacteria</taxon>
        <taxon>Candidatus Kaiseribacteriota</taxon>
    </lineage>
</organism>
<evidence type="ECO:0000256" key="5">
    <source>
        <dbReference type="ARBA" id="ARBA00023274"/>
    </source>
</evidence>
<dbReference type="GO" id="GO:0019843">
    <property type="term" value="F:rRNA binding"/>
    <property type="evidence" value="ECO:0007669"/>
    <property type="project" value="UniProtKB-UniRule"/>
</dbReference>
<keyword evidence="5 6" id="KW-0687">Ribonucleoprotein</keyword>
<dbReference type="GO" id="GO:0000049">
    <property type="term" value="F:tRNA binding"/>
    <property type="evidence" value="ECO:0007669"/>
    <property type="project" value="UniProtKB-UniRule"/>
</dbReference>
<keyword evidence="2 6" id="KW-0699">rRNA-binding</keyword>
<comment type="caution">
    <text evidence="8">The sequence shown here is derived from an EMBL/GenBank/DDBJ whole genome shotgun (WGS) entry which is preliminary data.</text>
</comment>
<dbReference type="AlphaFoldDB" id="A0A1F6DDL9"/>
<evidence type="ECO:0000259" key="7">
    <source>
        <dbReference type="Pfam" id="PF00177"/>
    </source>
</evidence>
<feature type="domain" description="Small ribosomal subunit protein uS7" evidence="7">
    <location>
        <begin position="14"/>
        <end position="143"/>
    </location>
</feature>
<evidence type="ECO:0000256" key="1">
    <source>
        <dbReference type="ARBA" id="ARBA00007151"/>
    </source>
</evidence>
<reference evidence="8 9" key="1">
    <citation type="journal article" date="2016" name="Nat. Commun.">
        <title>Thousands of microbial genomes shed light on interconnected biogeochemical processes in an aquifer system.</title>
        <authorList>
            <person name="Anantharaman K."/>
            <person name="Brown C.T."/>
            <person name="Hug L.A."/>
            <person name="Sharon I."/>
            <person name="Castelle C.J."/>
            <person name="Probst A.J."/>
            <person name="Thomas B.C."/>
            <person name="Singh A."/>
            <person name="Wilkins M.J."/>
            <person name="Karaoz U."/>
            <person name="Brodie E.L."/>
            <person name="Williams K.H."/>
            <person name="Hubbard S.S."/>
            <person name="Banfield J.F."/>
        </authorList>
    </citation>
    <scope>NUCLEOTIDE SEQUENCE [LARGE SCALE GENOMIC DNA]</scope>
</reference>
<protein>
    <recommendedName>
        <fullName evidence="6">Small ribosomal subunit protein uS7</fullName>
    </recommendedName>
</protein>
<dbReference type="GO" id="GO:0015935">
    <property type="term" value="C:small ribosomal subunit"/>
    <property type="evidence" value="ECO:0007669"/>
    <property type="project" value="InterPro"/>
</dbReference>
<sequence>MATPVKRYIPEGSDPNIEKFINCLMHGGKKSTARRIFWDAVEAMKKRTKEAPLEVFQKALLNVTPLVEVRPKRVGGAVYQVPTEVNPKRQQSLSVRWLIGAARARKGARMAERLALELLDAAGNQGGAVKKKEDLQRMAQANKAFAHLAK</sequence>
<evidence type="ECO:0000256" key="3">
    <source>
        <dbReference type="ARBA" id="ARBA00022884"/>
    </source>
</evidence>
<evidence type="ECO:0000313" key="9">
    <source>
        <dbReference type="Proteomes" id="UP000176377"/>
    </source>
</evidence>
<comment type="similarity">
    <text evidence="1 6">Belongs to the universal ribosomal protein uS7 family.</text>
</comment>
<keyword evidence="6" id="KW-0820">tRNA-binding</keyword>
<dbReference type="PIRSF" id="PIRSF002122">
    <property type="entry name" value="RPS7p_RPS7a_RPS5e_RPS7o"/>
    <property type="match status" value="1"/>
</dbReference>
<dbReference type="GO" id="GO:0003735">
    <property type="term" value="F:structural constituent of ribosome"/>
    <property type="evidence" value="ECO:0007669"/>
    <property type="project" value="InterPro"/>
</dbReference>
<name>A0A1F6DDL9_9BACT</name>
<dbReference type="NCBIfam" id="TIGR01029">
    <property type="entry name" value="rpsG_bact"/>
    <property type="match status" value="1"/>
</dbReference>
<accession>A0A1F6DDL9</accession>
<evidence type="ECO:0000256" key="4">
    <source>
        <dbReference type="ARBA" id="ARBA00022980"/>
    </source>
</evidence>